<evidence type="ECO:0000256" key="5">
    <source>
        <dbReference type="ARBA" id="ARBA00022692"/>
    </source>
</evidence>
<evidence type="ECO:0000256" key="14">
    <source>
        <dbReference type="SAM" id="Phobius"/>
    </source>
</evidence>
<feature type="transmembrane region" description="Helical" evidence="14">
    <location>
        <begin position="281"/>
        <end position="302"/>
    </location>
</feature>
<dbReference type="GO" id="GO:0015293">
    <property type="term" value="F:symporter activity"/>
    <property type="evidence" value="ECO:0007669"/>
    <property type="project" value="UniProtKB-KW"/>
</dbReference>
<reference evidence="16" key="1">
    <citation type="submission" date="2017-09" db="EMBL/GenBank/DDBJ databases">
        <authorList>
            <person name="Cho G.-S."/>
            <person name="Oguntoyinbo F.A."/>
            <person name="Cnockaert M."/>
            <person name="Kabisch J."/>
            <person name="Neve H."/>
            <person name="Bockelmann W."/>
            <person name="Wenning M."/>
            <person name="Franz C.M."/>
            <person name="Vandamme P."/>
        </authorList>
    </citation>
    <scope>NUCLEOTIDE SEQUENCE [LARGE SCALE GENOMIC DNA]</scope>
    <source>
        <strain evidence="16">MBT G8648</strain>
    </source>
</reference>
<comment type="catalytic activity">
    <reaction evidence="12">
        <text>L-proline(in) + Na(+)(in) = L-proline(out) + Na(+)(out)</text>
        <dbReference type="Rhea" id="RHEA:28967"/>
        <dbReference type="ChEBI" id="CHEBI:29101"/>
        <dbReference type="ChEBI" id="CHEBI:60039"/>
    </reaction>
</comment>
<evidence type="ECO:0000256" key="2">
    <source>
        <dbReference type="ARBA" id="ARBA00006434"/>
    </source>
</evidence>
<comment type="similarity">
    <text evidence="2 13">Belongs to the sodium:solute symporter (SSF) (TC 2.A.21) family.</text>
</comment>
<dbReference type="AlphaFoldDB" id="A0A2A4HGA4"/>
<dbReference type="Gene3D" id="1.20.1730.10">
    <property type="entry name" value="Sodium/glucose cotransporter"/>
    <property type="match status" value="1"/>
</dbReference>
<evidence type="ECO:0000256" key="7">
    <source>
        <dbReference type="ARBA" id="ARBA00022989"/>
    </source>
</evidence>
<evidence type="ECO:0000256" key="4">
    <source>
        <dbReference type="ARBA" id="ARBA00022475"/>
    </source>
</evidence>
<dbReference type="OrthoDB" id="9814523at2"/>
<dbReference type="Pfam" id="PF00474">
    <property type="entry name" value="SSF"/>
    <property type="match status" value="1"/>
</dbReference>
<feature type="transmembrane region" description="Helical" evidence="14">
    <location>
        <begin position="45"/>
        <end position="65"/>
    </location>
</feature>
<keyword evidence="9" id="KW-0406">Ion transport</keyword>
<keyword evidence="5 14" id="KW-0812">Transmembrane</keyword>
<evidence type="ECO:0000313" key="15">
    <source>
        <dbReference type="EMBL" id="PCF93716.1"/>
    </source>
</evidence>
<keyword evidence="3" id="KW-0813">Transport</keyword>
<dbReference type="EMBL" id="NWUX01000032">
    <property type="protein sequence ID" value="PCF93716.1"/>
    <property type="molecule type" value="Genomic_DNA"/>
</dbReference>
<protein>
    <recommendedName>
        <fullName evidence="17">Sodium:solute symporter</fullName>
    </recommendedName>
</protein>
<keyword evidence="11" id="KW-0739">Sodium transport</keyword>
<evidence type="ECO:0000256" key="10">
    <source>
        <dbReference type="ARBA" id="ARBA00023136"/>
    </source>
</evidence>
<feature type="transmembrane region" description="Helical" evidence="14">
    <location>
        <begin position="157"/>
        <end position="178"/>
    </location>
</feature>
<dbReference type="CDD" id="cd10322">
    <property type="entry name" value="SLC5sbd"/>
    <property type="match status" value="1"/>
</dbReference>
<dbReference type="PROSITE" id="PS50283">
    <property type="entry name" value="NA_SOLUT_SYMP_3"/>
    <property type="match status" value="1"/>
</dbReference>
<dbReference type="InterPro" id="IPR038377">
    <property type="entry name" value="Na/Glc_symporter_sf"/>
</dbReference>
<evidence type="ECO:0000256" key="1">
    <source>
        <dbReference type="ARBA" id="ARBA00004651"/>
    </source>
</evidence>
<feature type="transmembrane region" description="Helical" evidence="14">
    <location>
        <begin position="241"/>
        <end position="261"/>
    </location>
</feature>
<proteinExistence type="inferred from homology"/>
<comment type="subcellular location">
    <subcellularLocation>
        <location evidence="1">Cell membrane</location>
        <topology evidence="1">Multi-pass membrane protein</topology>
    </subcellularLocation>
</comment>
<evidence type="ECO:0000313" key="16">
    <source>
        <dbReference type="Proteomes" id="UP000218677"/>
    </source>
</evidence>
<sequence>MNNMAIMVVIGLVLSSLAYLVIFYIGYKRTNRKSVESFYMGGRDFGGVILFLTIGASWFSMWFLLGAPGSFYTHGSGFSTFFILNILLGLMFFVYGRRMWVLGKIFNYTTPGDLLEHYYQSRAIKTVSAVLNIYLLFPYIGIQLLGAGLAFEAIGSSFWLGVSTMIVLVTLYSVFGGIKAVAMKDALQGLLYMIFTWVVAVWLVKSGVTGFDSLKALFSSVDSAHPSFLKFPGESGYFTPANWFGFAAIYVFAGVCLPHLWTRFYMAKNMDVFKTVTVGHIAFASWGFVPILIIALLGKMILPDIERVDQIFPLLLLEYSSILGVVLIVCAFAAAMSTIDSQNIAMGTVFTKDIWLSLVKQDSSERLQMLVGRISTVVLMAISVVWTFTSEGSILTLSMIAFTSAALLFMPLTGALFYKKAGKYSAVYSMLAGAFVLVAFTYFADSPYGVHSGVYALLAQAVVFFGLAQFERYDKDSHSKGYHSLVNGAISGKFDKKRSLSPSFDGHGNKELIK</sequence>
<dbReference type="GO" id="GO:0006814">
    <property type="term" value="P:sodium ion transport"/>
    <property type="evidence" value="ECO:0007669"/>
    <property type="project" value="UniProtKB-KW"/>
</dbReference>
<evidence type="ECO:0000256" key="8">
    <source>
        <dbReference type="ARBA" id="ARBA00023053"/>
    </source>
</evidence>
<evidence type="ECO:0000256" key="6">
    <source>
        <dbReference type="ARBA" id="ARBA00022847"/>
    </source>
</evidence>
<feature type="transmembrane region" description="Helical" evidence="14">
    <location>
        <begin position="314"/>
        <end position="336"/>
    </location>
</feature>
<feature type="transmembrane region" description="Helical" evidence="14">
    <location>
        <begin position="394"/>
        <end position="418"/>
    </location>
</feature>
<evidence type="ECO:0000256" key="9">
    <source>
        <dbReference type="ARBA" id="ARBA00023065"/>
    </source>
</evidence>
<evidence type="ECO:0000256" key="11">
    <source>
        <dbReference type="ARBA" id="ARBA00023201"/>
    </source>
</evidence>
<keyword evidence="8" id="KW-0915">Sodium</keyword>
<keyword evidence="6" id="KW-0769">Symport</keyword>
<feature type="transmembrane region" description="Helical" evidence="14">
    <location>
        <begin position="425"/>
        <end position="444"/>
    </location>
</feature>
<keyword evidence="16" id="KW-1185">Reference proteome</keyword>
<dbReference type="Proteomes" id="UP000218677">
    <property type="component" value="Unassembled WGS sequence"/>
</dbReference>
<keyword evidence="7 14" id="KW-1133">Transmembrane helix</keyword>
<evidence type="ECO:0000256" key="13">
    <source>
        <dbReference type="RuleBase" id="RU362091"/>
    </source>
</evidence>
<evidence type="ECO:0000256" key="3">
    <source>
        <dbReference type="ARBA" id="ARBA00022448"/>
    </source>
</evidence>
<evidence type="ECO:0000256" key="12">
    <source>
        <dbReference type="ARBA" id="ARBA00033708"/>
    </source>
</evidence>
<feature type="transmembrane region" description="Helical" evidence="14">
    <location>
        <begin position="71"/>
        <end position="95"/>
    </location>
</feature>
<feature type="transmembrane region" description="Helical" evidence="14">
    <location>
        <begin position="370"/>
        <end position="388"/>
    </location>
</feature>
<keyword evidence="10 14" id="KW-0472">Membrane</keyword>
<feature type="transmembrane region" description="Helical" evidence="14">
    <location>
        <begin position="129"/>
        <end position="151"/>
    </location>
</feature>
<organism evidence="15 16">
    <name type="scientific">Vreelandella nigrificans</name>
    <dbReference type="NCBI Taxonomy" id="2042704"/>
    <lineage>
        <taxon>Bacteria</taxon>
        <taxon>Pseudomonadati</taxon>
        <taxon>Pseudomonadota</taxon>
        <taxon>Gammaproteobacteria</taxon>
        <taxon>Oceanospirillales</taxon>
        <taxon>Halomonadaceae</taxon>
        <taxon>Vreelandella</taxon>
    </lineage>
</organism>
<accession>A0A2A4HGA4</accession>
<dbReference type="GO" id="GO:0005886">
    <property type="term" value="C:plasma membrane"/>
    <property type="evidence" value="ECO:0007669"/>
    <property type="project" value="UniProtKB-SubCell"/>
</dbReference>
<name>A0A2A4HGA4_9GAMM</name>
<feature type="transmembrane region" description="Helical" evidence="14">
    <location>
        <begin position="450"/>
        <end position="470"/>
    </location>
</feature>
<dbReference type="PANTHER" id="PTHR48086:SF3">
    <property type="entry name" value="SODIUM_PROLINE SYMPORTER"/>
    <property type="match status" value="1"/>
</dbReference>
<dbReference type="RefSeq" id="WP_096655037.1">
    <property type="nucleotide sequence ID" value="NZ_NWUX01000032.1"/>
</dbReference>
<keyword evidence="4" id="KW-1003">Cell membrane</keyword>
<gene>
    <name evidence="15" type="ORF">CPA45_21100</name>
</gene>
<evidence type="ECO:0008006" key="17">
    <source>
        <dbReference type="Google" id="ProtNLM"/>
    </source>
</evidence>
<dbReference type="InterPro" id="IPR050277">
    <property type="entry name" value="Sodium:Solute_Symporter"/>
</dbReference>
<comment type="caution">
    <text evidence="15">The sequence shown here is derived from an EMBL/GenBank/DDBJ whole genome shotgun (WGS) entry which is preliminary data.</text>
</comment>
<feature type="transmembrane region" description="Helical" evidence="14">
    <location>
        <begin position="190"/>
        <end position="208"/>
    </location>
</feature>
<dbReference type="InterPro" id="IPR001734">
    <property type="entry name" value="Na/solute_symporter"/>
</dbReference>
<dbReference type="PANTHER" id="PTHR48086">
    <property type="entry name" value="SODIUM/PROLINE SYMPORTER-RELATED"/>
    <property type="match status" value="1"/>
</dbReference>
<feature type="transmembrane region" description="Helical" evidence="14">
    <location>
        <begin position="6"/>
        <end position="25"/>
    </location>
</feature>